<evidence type="ECO:0000256" key="1">
    <source>
        <dbReference type="ARBA" id="ARBA00004123"/>
    </source>
</evidence>
<accession>A0A6P6L6Y1</accession>
<reference evidence="5" key="1">
    <citation type="submission" date="2025-08" db="UniProtKB">
        <authorList>
            <consortium name="RefSeq"/>
        </authorList>
    </citation>
    <scope>IDENTIFICATION</scope>
    <source>
        <strain evidence="5">Wakin</strain>
        <tissue evidence="5">Muscle</tissue>
    </source>
</reference>
<dbReference type="AlphaFoldDB" id="A0A6P6L6Y1"/>
<dbReference type="GO" id="GO:0005634">
    <property type="term" value="C:nucleus"/>
    <property type="evidence" value="ECO:0007669"/>
    <property type="project" value="UniProtKB-SubCell"/>
</dbReference>
<protein>
    <recommendedName>
        <fullName evidence="2">S100P-binding protein</fullName>
    </recommendedName>
</protein>
<proteinExistence type="predicted"/>
<gene>
    <name evidence="5" type="primary">LOC113056665</name>
</gene>
<evidence type="ECO:0000256" key="2">
    <source>
        <dbReference type="ARBA" id="ARBA00020595"/>
    </source>
</evidence>
<dbReference type="OrthoDB" id="8945510at2759"/>
<dbReference type="PANTHER" id="PTHR14455">
    <property type="entry name" value="ASKOPOS"/>
    <property type="match status" value="1"/>
</dbReference>
<dbReference type="InterPro" id="IPR026097">
    <property type="entry name" value="S100PBP"/>
</dbReference>
<keyword evidence="4" id="KW-1185">Reference proteome</keyword>
<dbReference type="KEGG" id="caua:113056665"/>
<dbReference type="Pfam" id="PF15427">
    <property type="entry name" value="S100PBPR"/>
    <property type="match status" value="1"/>
</dbReference>
<dbReference type="RefSeq" id="XP_026079246.1">
    <property type="nucleotide sequence ID" value="XM_026223461.1"/>
</dbReference>
<evidence type="ECO:0000256" key="3">
    <source>
        <dbReference type="ARBA" id="ARBA00023242"/>
    </source>
</evidence>
<dbReference type="GeneID" id="113056665"/>
<name>A0A6P6L6Y1_CARAU</name>
<dbReference type="GO" id="GO:0048306">
    <property type="term" value="F:calcium-dependent protein binding"/>
    <property type="evidence" value="ECO:0007669"/>
    <property type="project" value="InterPro"/>
</dbReference>
<sequence>MSGDSSYHLKPLSVYSHMVSSKQQYNDNRPVYNIQVHISNKEPRAHKRQLEDSCFDESYETPLKRQCITRTFSPDQGYFSVDFLSRVQGLTPIQPLMISKHITPPRSKVNQPVTPVVSTPLSNCKQNWIDRDRESLPSPIPVLKWDRETAVAKISLRSSLNFDLCSSVSLVGSQGPVTGEVKEVSRDHIPIHESKSHITPPETVVPVKEEKVVSVSQQPEPEVTLGHEETTAESFESTLPLQVQVKSKVVVPDNTKTTTKPAVFSEEEWERRKKTYVESVKRHMKEKGAANGVITELQTLMNTVASHQTGRTGPHWQHPSDLTRRNYLQSHPRCQLVSLDEWQKRCHLSYRRFAKVPDIFHRSPVL</sequence>
<evidence type="ECO:0000313" key="4">
    <source>
        <dbReference type="Proteomes" id="UP000515129"/>
    </source>
</evidence>
<dbReference type="Proteomes" id="UP000515129">
    <property type="component" value="Chromosome 38"/>
</dbReference>
<evidence type="ECO:0000313" key="5">
    <source>
        <dbReference type="RefSeq" id="XP_026079246.1"/>
    </source>
</evidence>
<comment type="subcellular location">
    <subcellularLocation>
        <location evidence="1">Nucleus</location>
    </subcellularLocation>
</comment>
<dbReference type="PANTHER" id="PTHR14455:SF0">
    <property type="entry name" value="S100P-BINDING PROTEIN"/>
    <property type="match status" value="1"/>
</dbReference>
<organism evidence="4 5">
    <name type="scientific">Carassius auratus</name>
    <name type="common">Goldfish</name>
    <dbReference type="NCBI Taxonomy" id="7957"/>
    <lineage>
        <taxon>Eukaryota</taxon>
        <taxon>Metazoa</taxon>
        <taxon>Chordata</taxon>
        <taxon>Craniata</taxon>
        <taxon>Vertebrata</taxon>
        <taxon>Euteleostomi</taxon>
        <taxon>Actinopterygii</taxon>
        <taxon>Neopterygii</taxon>
        <taxon>Teleostei</taxon>
        <taxon>Ostariophysi</taxon>
        <taxon>Cypriniformes</taxon>
        <taxon>Cyprinidae</taxon>
        <taxon>Cyprininae</taxon>
        <taxon>Carassius</taxon>
    </lineage>
</organism>
<keyword evidence="3" id="KW-0539">Nucleus</keyword>